<dbReference type="EMBL" id="JACBZP010000001">
    <property type="protein sequence ID" value="NYI65742.1"/>
    <property type="molecule type" value="Genomic_DNA"/>
</dbReference>
<keyword evidence="11" id="KW-0961">Cell wall biogenesis/degradation</keyword>
<accession>A0A7Z0D160</accession>
<dbReference type="Gene3D" id="1.10.3810.10">
    <property type="entry name" value="Biosynthetic peptidoglycan transglycosylase-like"/>
    <property type="match status" value="1"/>
</dbReference>
<evidence type="ECO:0000256" key="4">
    <source>
        <dbReference type="ARBA" id="ARBA00022670"/>
    </source>
</evidence>
<evidence type="ECO:0000256" key="3">
    <source>
        <dbReference type="ARBA" id="ARBA00022645"/>
    </source>
</evidence>
<dbReference type="GO" id="GO:0030288">
    <property type="term" value="C:outer membrane-bounded periplasmic space"/>
    <property type="evidence" value="ECO:0007669"/>
    <property type="project" value="TreeGrafter"/>
</dbReference>
<evidence type="ECO:0000259" key="16">
    <source>
        <dbReference type="Pfam" id="PF00912"/>
    </source>
</evidence>
<organism evidence="17 18">
    <name type="scientific">Spelaeicoccus albus</name>
    <dbReference type="NCBI Taxonomy" id="1280376"/>
    <lineage>
        <taxon>Bacteria</taxon>
        <taxon>Bacillati</taxon>
        <taxon>Actinomycetota</taxon>
        <taxon>Actinomycetes</taxon>
        <taxon>Micrococcales</taxon>
        <taxon>Brevibacteriaceae</taxon>
        <taxon>Spelaeicoccus</taxon>
    </lineage>
</organism>
<dbReference type="GO" id="GO:0008360">
    <property type="term" value="P:regulation of cell shape"/>
    <property type="evidence" value="ECO:0007669"/>
    <property type="project" value="UniProtKB-KW"/>
</dbReference>
<dbReference type="PANTHER" id="PTHR32282:SF33">
    <property type="entry name" value="PEPTIDOGLYCAN GLYCOSYLTRANSFERASE"/>
    <property type="match status" value="1"/>
</dbReference>
<keyword evidence="5" id="KW-0328">Glycosyltransferase</keyword>
<dbReference type="InterPro" id="IPR036950">
    <property type="entry name" value="PBP_transglycosylase"/>
</dbReference>
<evidence type="ECO:0000256" key="12">
    <source>
        <dbReference type="ARBA" id="ARBA00034000"/>
    </source>
</evidence>
<evidence type="ECO:0000256" key="10">
    <source>
        <dbReference type="ARBA" id="ARBA00023268"/>
    </source>
</evidence>
<dbReference type="SUPFAM" id="SSF53955">
    <property type="entry name" value="Lysozyme-like"/>
    <property type="match status" value="1"/>
</dbReference>
<keyword evidence="3 17" id="KW-0121">Carboxypeptidase</keyword>
<dbReference type="InterPro" id="IPR023346">
    <property type="entry name" value="Lysozyme-like_dom_sf"/>
</dbReference>
<protein>
    <submittedName>
        <fullName evidence="17">Membrane peptidoglycan carboxypeptidase</fullName>
    </submittedName>
</protein>
<feature type="domain" description="Glycosyl transferase family 51" evidence="16">
    <location>
        <begin position="69"/>
        <end position="262"/>
    </location>
</feature>
<dbReference type="RefSeq" id="WP_179424664.1">
    <property type="nucleotide sequence ID" value="NZ_JACBZP010000001.1"/>
</dbReference>
<dbReference type="GO" id="GO:0009252">
    <property type="term" value="P:peptidoglycan biosynthetic process"/>
    <property type="evidence" value="ECO:0007669"/>
    <property type="project" value="UniProtKB-KW"/>
</dbReference>
<dbReference type="GO" id="GO:0006508">
    <property type="term" value="P:proteolysis"/>
    <property type="evidence" value="ECO:0007669"/>
    <property type="project" value="UniProtKB-KW"/>
</dbReference>
<evidence type="ECO:0000256" key="11">
    <source>
        <dbReference type="ARBA" id="ARBA00023316"/>
    </source>
</evidence>
<evidence type="ECO:0000313" key="17">
    <source>
        <dbReference type="EMBL" id="NYI65742.1"/>
    </source>
</evidence>
<dbReference type="FunFam" id="1.10.3810.10:FF:000001">
    <property type="entry name" value="Penicillin-binding protein 1A"/>
    <property type="match status" value="1"/>
</dbReference>
<dbReference type="SUPFAM" id="SSF56601">
    <property type="entry name" value="beta-lactamase/transpeptidase-like"/>
    <property type="match status" value="1"/>
</dbReference>
<keyword evidence="4" id="KW-0645">Protease</keyword>
<keyword evidence="10" id="KW-0511">Multifunctional enzyme</keyword>
<reference evidence="17 18" key="1">
    <citation type="submission" date="2020-07" db="EMBL/GenBank/DDBJ databases">
        <title>Sequencing the genomes of 1000 actinobacteria strains.</title>
        <authorList>
            <person name="Klenk H.-P."/>
        </authorList>
    </citation>
    <scope>NUCLEOTIDE SEQUENCE [LARGE SCALE GENOMIC DNA]</scope>
    <source>
        <strain evidence="17 18">DSM 26341</strain>
    </source>
</reference>
<name>A0A7Z0D160_9MICO</name>
<evidence type="ECO:0000256" key="5">
    <source>
        <dbReference type="ARBA" id="ARBA00022676"/>
    </source>
</evidence>
<dbReference type="InterPro" id="IPR012338">
    <property type="entry name" value="Beta-lactam/transpept-like"/>
</dbReference>
<evidence type="ECO:0000256" key="13">
    <source>
        <dbReference type="ARBA" id="ARBA00049902"/>
    </source>
</evidence>
<evidence type="ECO:0000256" key="6">
    <source>
        <dbReference type="ARBA" id="ARBA00022679"/>
    </source>
</evidence>
<dbReference type="GO" id="GO:0009002">
    <property type="term" value="F:serine-type D-Ala-D-Ala carboxypeptidase activity"/>
    <property type="evidence" value="ECO:0007669"/>
    <property type="project" value="UniProtKB-EC"/>
</dbReference>
<evidence type="ECO:0000256" key="8">
    <source>
        <dbReference type="ARBA" id="ARBA00022960"/>
    </source>
</evidence>
<keyword evidence="9" id="KW-0573">Peptidoglycan synthesis</keyword>
<evidence type="ECO:0000256" key="7">
    <source>
        <dbReference type="ARBA" id="ARBA00022801"/>
    </source>
</evidence>
<dbReference type="Pfam" id="PF00905">
    <property type="entry name" value="Transpeptidase"/>
    <property type="match status" value="1"/>
</dbReference>
<feature type="compositionally biased region" description="Low complexity" evidence="14">
    <location>
        <begin position="750"/>
        <end position="762"/>
    </location>
</feature>
<dbReference type="PANTHER" id="PTHR32282">
    <property type="entry name" value="BINDING PROTEIN TRANSPEPTIDASE, PUTATIVE-RELATED"/>
    <property type="match status" value="1"/>
</dbReference>
<evidence type="ECO:0000256" key="1">
    <source>
        <dbReference type="ARBA" id="ARBA00007090"/>
    </source>
</evidence>
<comment type="caution">
    <text evidence="17">The sequence shown here is derived from an EMBL/GenBank/DDBJ whole genome shotgun (WGS) entry which is preliminary data.</text>
</comment>
<feature type="compositionally biased region" description="Pro residues" evidence="14">
    <location>
        <begin position="737"/>
        <end position="749"/>
    </location>
</feature>
<keyword evidence="7" id="KW-0378">Hydrolase</keyword>
<dbReference type="InterPro" id="IPR001460">
    <property type="entry name" value="PCN-bd_Tpept"/>
</dbReference>
<comment type="similarity">
    <text evidence="1">In the C-terminal section; belongs to the transpeptidase family.</text>
</comment>
<evidence type="ECO:0000313" key="18">
    <source>
        <dbReference type="Proteomes" id="UP000539111"/>
    </source>
</evidence>
<proteinExistence type="inferred from homology"/>
<evidence type="ECO:0000259" key="15">
    <source>
        <dbReference type="Pfam" id="PF00905"/>
    </source>
</evidence>
<keyword evidence="18" id="KW-1185">Reference proteome</keyword>
<sequence length="800" mass="85051">MSSSPRVRAWLSFVAISAVAGLLVAGISLPAVGAASSSAKSSVAFFNSLPASLKEAPLAQQSTMVAKDGSVIAKFYWENRIEVPLKKIAPSLRHATVDIEDYRFFKHGGVDINGILRAAVHNVLSPSTQGASTLTQQYVKNVLVEDAHAKDDAAQVEAATDDSGFTGIARKMREAKLAVAVEKKYSKKEILNRYLNINNYGGNPRQYGVEAASRHYWGIHASELNIAQSALLAGIVQNPSAYNPERHPKAALTRRNTVLGEMLKRDHITRKQHDKAVKKGLGLEIHRTSNGCVGAGTSAFFCAYVEKIIESNKAFGKTATERHNLLTRGGLTIKTTIDPRLQKIAQRTVSGAVPNKDKSGVGHSLVTVRPGNGHIVAMVENRTYSVSPDAGRSETSINYNVDRTRGGAGGFQVGSTWKAYVLAQWLKSGNQLYDRVDASRNSYYGFKTSCAKRNYATHGYTLKNANDSEGLDGPMSVLEGTKHSVNTAFAAMASTLDMCKIRDTAMSLGVHDGSGKPLNKVYVNNVKSQRVLLPSSILGTMSISPLTMASSYATFADRGVYCQPKAITSITDGNGTKLKLPHKSCHRSLKKGIADGVAYALTQTFEGGTTDDLKIPYPAGAKTGTTNFEVGVGWLVGFTKGLSTAVWTGDPTGNNYELGAGHVKIDGKYVGPMYGATISGPTWQKFMTKAGGMYRHAKFGPAPPKVLGHRYVPPAPPPVDDSSPETSESPSTSPEQPSSPDPSSPPPSSSDPTSNPPTSDKPSSPPAESKKPAPPSSNDGGKDIGGKGSNPGKTSGGKDD</sequence>
<keyword evidence="8" id="KW-0133">Cell shape</keyword>
<dbReference type="AlphaFoldDB" id="A0A7Z0D160"/>
<evidence type="ECO:0000256" key="9">
    <source>
        <dbReference type="ARBA" id="ARBA00022984"/>
    </source>
</evidence>
<dbReference type="GO" id="GO:0008955">
    <property type="term" value="F:peptidoglycan glycosyltransferase activity"/>
    <property type="evidence" value="ECO:0007669"/>
    <property type="project" value="UniProtKB-EC"/>
</dbReference>
<dbReference type="InterPro" id="IPR001264">
    <property type="entry name" value="Glyco_trans_51"/>
</dbReference>
<feature type="domain" description="Penicillin-binding protein transpeptidase" evidence="15">
    <location>
        <begin position="365"/>
        <end position="640"/>
    </location>
</feature>
<gene>
    <name evidence="17" type="ORF">BJY26_000048</name>
</gene>
<dbReference type="Proteomes" id="UP000539111">
    <property type="component" value="Unassembled WGS sequence"/>
</dbReference>
<comment type="catalytic activity">
    <reaction evidence="13">
        <text>[GlcNAc-(1-&gt;4)-Mur2Ac(oyl-L-Ala-gamma-D-Glu-L-Lys-D-Ala-D-Ala)](n)-di-trans,octa-cis-undecaprenyl diphosphate + beta-D-GlcNAc-(1-&gt;4)-Mur2Ac(oyl-L-Ala-gamma-D-Glu-L-Lys-D-Ala-D-Ala)-di-trans,octa-cis-undecaprenyl diphosphate = [GlcNAc-(1-&gt;4)-Mur2Ac(oyl-L-Ala-gamma-D-Glu-L-Lys-D-Ala-D-Ala)](n+1)-di-trans,octa-cis-undecaprenyl diphosphate + di-trans,octa-cis-undecaprenyl diphosphate + H(+)</text>
        <dbReference type="Rhea" id="RHEA:23708"/>
        <dbReference type="Rhea" id="RHEA-COMP:9602"/>
        <dbReference type="Rhea" id="RHEA-COMP:9603"/>
        <dbReference type="ChEBI" id="CHEBI:15378"/>
        <dbReference type="ChEBI" id="CHEBI:58405"/>
        <dbReference type="ChEBI" id="CHEBI:60033"/>
        <dbReference type="ChEBI" id="CHEBI:78435"/>
        <dbReference type="EC" id="2.4.99.28"/>
    </reaction>
</comment>
<dbReference type="Pfam" id="PF00912">
    <property type="entry name" value="Transgly"/>
    <property type="match status" value="1"/>
</dbReference>
<keyword evidence="6" id="KW-0808">Transferase</keyword>
<feature type="compositionally biased region" description="Low complexity" evidence="14">
    <location>
        <begin position="720"/>
        <end position="736"/>
    </location>
</feature>
<dbReference type="InterPro" id="IPR050396">
    <property type="entry name" value="Glycosyltr_51/Transpeptidase"/>
</dbReference>
<evidence type="ECO:0000256" key="2">
    <source>
        <dbReference type="ARBA" id="ARBA00007739"/>
    </source>
</evidence>
<comment type="catalytic activity">
    <reaction evidence="12">
        <text>Preferential cleavage: (Ac)2-L-Lys-D-Ala-|-D-Ala. Also transpeptidation of peptidyl-alanyl moieties that are N-acyl substituents of D-alanine.</text>
        <dbReference type="EC" id="3.4.16.4"/>
    </reaction>
</comment>
<dbReference type="GO" id="GO:0008658">
    <property type="term" value="F:penicillin binding"/>
    <property type="evidence" value="ECO:0007669"/>
    <property type="project" value="InterPro"/>
</dbReference>
<comment type="similarity">
    <text evidence="2">In the N-terminal section; belongs to the glycosyltransferase 51 family.</text>
</comment>
<dbReference type="GO" id="GO:0071555">
    <property type="term" value="P:cell wall organization"/>
    <property type="evidence" value="ECO:0007669"/>
    <property type="project" value="UniProtKB-KW"/>
</dbReference>
<feature type="region of interest" description="Disordered" evidence="14">
    <location>
        <begin position="705"/>
        <end position="800"/>
    </location>
</feature>
<evidence type="ECO:0000256" key="14">
    <source>
        <dbReference type="SAM" id="MobiDB-lite"/>
    </source>
</evidence>
<dbReference type="Gene3D" id="3.40.710.10">
    <property type="entry name" value="DD-peptidase/beta-lactamase superfamily"/>
    <property type="match status" value="1"/>
</dbReference>